<feature type="compositionally biased region" description="Gly residues" evidence="1">
    <location>
        <begin position="169"/>
        <end position="178"/>
    </location>
</feature>
<protein>
    <submittedName>
        <fullName evidence="2">Uncharacterized protein</fullName>
    </submittedName>
</protein>
<dbReference type="AlphaFoldDB" id="A0AA40CE67"/>
<sequence>MSPHQTYAQNFPSHSSTTHSHGSLRTSPIPHPYPHSLRNNPSSPVPYPSPRDPPPPAAAVDRDLSDRDHRLGRLRRLIHPRTSKGATCATYVRTNLHDWNRTTLVVEVREMDASCGISHGLLGWVGLVCLGTPRACGLRCGVGVSCDDDHGKIGAREKRRCPACVESGSGSGKPGGTGTSDAATAPNLEVKSSRRHGATRRRLAGPGMKIDKRTRPRGDLIWSPLRRDGMGWDGLHLHVLFSSEMDFSWVGHWHDSGSFAMGMFFLLAVLLLQYARSSPTPGQLA</sequence>
<evidence type="ECO:0000313" key="2">
    <source>
        <dbReference type="EMBL" id="KAK0634118.1"/>
    </source>
</evidence>
<organism evidence="2 3">
    <name type="scientific">Immersiella caudata</name>
    <dbReference type="NCBI Taxonomy" id="314043"/>
    <lineage>
        <taxon>Eukaryota</taxon>
        <taxon>Fungi</taxon>
        <taxon>Dikarya</taxon>
        <taxon>Ascomycota</taxon>
        <taxon>Pezizomycotina</taxon>
        <taxon>Sordariomycetes</taxon>
        <taxon>Sordariomycetidae</taxon>
        <taxon>Sordariales</taxon>
        <taxon>Lasiosphaeriaceae</taxon>
        <taxon>Immersiella</taxon>
    </lineage>
</organism>
<keyword evidence="3" id="KW-1185">Reference proteome</keyword>
<feature type="compositionally biased region" description="Pro residues" evidence="1">
    <location>
        <begin position="43"/>
        <end position="57"/>
    </location>
</feature>
<feature type="compositionally biased region" description="Basic residues" evidence="1">
    <location>
        <begin position="193"/>
        <end position="203"/>
    </location>
</feature>
<proteinExistence type="predicted"/>
<feature type="compositionally biased region" description="Polar residues" evidence="1">
    <location>
        <begin position="1"/>
        <end position="12"/>
    </location>
</feature>
<accession>A0AA40CE67</accession>
<evidence type="ECO:0000313" key="3">
    <source>
        <dbReference type="Proteomes" id="UP001175000"/>
    </source>
</evidence>
<reference evidence="2" key="1">
    <citation type="submission" date="2023-06" db="EMBL/GenBank/DDBJ databases">
        <title>Genome-scale phylogeny and comparative genomics of the fungal order Sordariales.</title>
        <authorList>
            <consortium name="Lawrence Berkeley National Laboratory"/>
            <person name="Hensen N."/>
            <person name="Bonometti L."/>
            <person name="Westerberg I."/>
            <person name="Brannstrom I.O."/>
            <person name="Guillou S."/>
            <person name="Cros-Aarteil S."/>
            <person name="Calhoun S."/>
            <person name="Haridas S."/>
            <person name="Kuo A."/>
            <person name="Mondo S."/>
            <person name="Pangilinan J."/>
            <person name="Riley R."/>
            <person name="Labutti K."/>
            <person name="Andreopoulos B."/>
            <person name="Lipzen A."/>
            <person name="Chen C."/>
            <person name="Yanf M."/>
            <person name="Daum C."/>
            <person name="Ng V."/>
            <person name="Clum A."/>
            <person name="Steindorff A."/>
            <person name="Ohm R."/>
            <person name="Martin F."/>
            <person name="Silar P."/>
            <person name="Natvig D."/>
            <person name="Lalanne C."/>
            <person name="Gautier V."/>
            <person name="Ament-Velasquez S.L."/>
            <person name="Kruys A."/>
            <person name="Hutchinson M.I."/>
            <person name="Powell A.J."/>
            <person name="Barry K."/>
            <person name="Miller A.N."/>
            <person name="Grigoriev I.V."/>
            <person name="Debuchy R."/>
            <person name="Gladieux P."/>
            <person name="Thoren M.H."/>
            <person name="Johannesson H."/>
        </authorList>
    </citation>
    <scope>NUCLEOTIDE SEQUENCE</scope>
    <source>
        <strain evidence="2">CBS 606.72</strain>
    </source>
</reference>
<name>A0AA40CE67_9PEZI</name>
<feature type="region of interest" description="Disordered" evidence="1">
    <location>
        <begin position="163"/>
        <end position="210"/>
    </location>
</feature>
<feature type="compositionally biased region" description="Low complexity" evidence="1">
    <location>
        <begin position="13"/>
        <end position="27"/>
    </location>
</feature>
<dbReference type="EMBL" id="JAULSU010000001">
    <property type="protein sequence ID" value="KAK0634118.1"/>
    <property type="molecule type" value="Genomic_DNA"/>
</dbReference>
<gene>
    <name evidence="2" type="ORF">B0T14DRAFT_86562</name>
</gene>
<comment type="caution">
    <text evidence="2">The sequence shown here is derived from an EMBL/GenBank/DDBJ whole genome shotgun (WGS) entry which is preliminary data.</text>
</comment>
<feature type="region of interest" description="Disordered" evidence="1">
    <location>
        <begin position="1"/>
        <end position="66"/>
    </location>
</feature>
<evidence type="ECO:0000256" key="1">
    <source>
        <dbReference type="SAM" id="MobiDB-lite"/>
    </source>
</evidence>
<dbReference type="Proteomes" id="UP001175000">
    <property type="component" value="Unassembled WGS sequence"/>
</dbReference>